<accession>A0A0N4ZI58</accession>
<dbReference type="WBParaSite" id="PTRK_0000761300.1">
    <property type="protein sequence ID" value="PTRK_0000761300.1"/>
    <property type="gene ID" value="PTRK_0000761300"/>
</dbReference>
<feature type="region of interest" description="Disordered" evidence="2">
    <location>
        <begin position="295"/>
        <end position="412"/>
    </location>
</feature>
<dbReference type="STRING" id="131310.A0A0N4ZI58"/>
<feature type="compositionally biased region" description="Pro residues" evidence="2">
    <location>
        <begin position="327"/>
        <end position="341"/>
    </location>
</feature>
<organism evidence="3 4">
    <name type="scientific">Parastrongyloides trichosuri</name>
    <name type="common">Possum-specific nematode worm</name>
    <dbReference type="NCBI Taxonomy" id="131310"/>
    <lineage>
        <taxon>Eukaryota</taxon>
        <taxon>Metazoa</taxon>
        <taxon>Ecdysozoa</taxon>
        <taxon>Nematoda</taxon>
        <taxon>Chromadorea</taxon>
        <taxon>Rhabditida</taxon>
        <taxon>Tylenchina</taxon>
        <taxon>Panagrolaimomorpha</taxon>
        <taxon>Strongyloidoidea</taxon>
        <taxon>Strongyloididae</taxon>
        <taxon>Parastrongyloides</taxon>
    </lineage>
</organism>
<evidence type="ECO:0000313" key="4">
    <source>
        <dbReference type="WBParaSite" id="PTRK_0000761300.1"/>
    </source>
</evidence>
<reference evidence="4" key="1">
    <citation type="submission" date="2017-02" db="UniProtKB">
        <authorList>
            <consortium name="WormBaseParasite"/>
        </authorList>
    </citation>
    <scope>IDENTIFICATION</scope>
</reference>
<name>A0A0N4ZI58_PARTI</name>
<keyword evidence="3" id="KW-1185">Reference proteome</keyword>
<evidence type="ECO:0000256" key="1">
    <source>
        <dbReference type="SAM" id="Coils"/>
    </source>
</evidence>
<dbReference type="Proteomes" id="UP000038045">
    <property type="component" value="Unplaced"/>
</dbReference>
<protein>
    <submittedName>
        <fullName evidence="4">IMD domain-containing protein</fullName>
    </submittedName>
</protein>
<dbReference type="Gene3D" id="1.20.1270.60">
    <property type="entry name" value="Arfaptin homology (AH) domain/BAR domain"/>
    <property type="match status" value="1"/>
</dbReference>
<sequence>MTGRRSAGEDPFPLLINSSNITRRRRATDHGVPSNNISSTKIQQLLSNFDINDSPGNMSSSSNNGIDNLNDGLNCMSMMSKFALKQAEYLKKGGNSMNKWTSKNDNVALDDVMGKSNEIYAIFSERLVQFAKEHETSIQGLKKIEETEKSIKNAEKRLNNIIEQEKKMEKDIKKYGRSSSSSFFRTSKKQSDINVMHHELKQIRNAKIIAQKELSDIKVEMEVVKMFRFRKGMEGVAVAWRNLAMDIASIFTSQQELVDNVPAVSTEDVREMVYDGRRQTRIIVEDLKEKLRITNPSNENGTRIYGRRSEPIPVSSELLSESNRRGTPPPPYSMASAPPPSVNRDLPRVTNRCTFLSPSNSEDSDYSSSSNCSDNNISFDRTPIRIPIPPPPTTPEHVSGDRLYPSLPPNPYKEQLRLRNNYNEGHTRSVNFSNHVTEA</sequence>
<feature type="compositionally biased region" description="Low complexity" evidence="2">
    <location>
        <begin position="357"/>
        <end position="385"/>
    </location>
</feature>
<evidence type="ECO:0000313" key="3">
    <source>
        <dbReference type="Proteomes" id="UP000038045"/>
    </source>
</evidence>
<feature type="coiled-coil region" evidence="1">
    <location>
        <begin position="144"/>
        <end position="171"/>
    </location>
</feature>
<evidence type="ECO:0000256" key="2">
    <source>
        <dbReference type="SAM" id="MobiDB-lite"/>
    </source>
</evidence>
<keyword evidence="1" id="KW-0175">Coiled coil</keyword>
<dbReference type="AlphaFoldDB" id="A0A0N4ZI58"/>
<dbReference type="InterPro" id="IPR027267">
    <property type="entry name" value="AH/BAR_dom_sf"/>
</dbReference>
<proteinExistence type="predicted"/>